<evidence type="ECO:0000313" key="3">
    <source>
        <dbReference type="Proteomes" id="UP001215151"/>
    </source>
</evidence>
<feature type="compositionally biased region" description="Polar residues" evidence="1">
    <location>
        <begin position="251"/>
        <end position="261"/>
    </location>
</feature>
<dbReference type="AlphaFoldDB" id="A0AAD7TL85"/>
<feature type="compositionally biased region" description="Basic and acidic residues" evidence="1">
    <location>
        <begin position="90"/>
        <end position="101"/>
    </location>
</feature>
<protein>
    <recommendedName>
        <fullName evidence="4">Zinc-finger domain-containing protein</fullName>
    </recommendedName>
</protein>
<feature type="region of interest" description="Disordered" evidence="1">
    <location>
        <begin position="239"/>
        <end position="304"/>
    </location>
</feature>
<accession>A0AAD7TL85</accession>
<keyword evidence="3" id="KW-1185">Reference proteome</keyword>
<feature type="compositionally biased region" description="Acidic residues" evidence="1">
    <location>
        <begin position="743"/>
        <end position="759"/>
    </location>
</feature>
<comment type="caution">
    <text evidence="2">The sequence shown here is derived from an EMBL/GenBank/DDBJ whole genome shotgun (WGS) entry which is preliminary data.</text>
</comment>
<evidence type="ECO:0008006" key="4">
    <source>
        <dbReference type="Google" id="ProtNLM"/>
    </source>
</evidence>
<dbReference type="Proteomes" id="UP001215151">
    <property type="component" value="Unassembled WGS sequence"/>
</dbReference>
<feature type="region of interest" description="Disordered" evidence="1">
    <location>
        <begin position="803"/>
        <end position="834"/>
    </location>
</feature>
<evidence type="ECO:0000256" key="1">
    <source>
        <dbReference type="SAM" id="MobiDB-lite"/>
    </source>
</evidence>
<dbReference type="EMBL" id="JAPEVG010000465">
    <property type="protein sequence ID" value="KAJ8462452.1"/>
    <property type="molecule type" value="Genomic_DNA"/>
</dbReference>
<sequence length="834" mass="90805">MDRPASALRRKSQVFVEIPPSPFLSSKTSSAHPRIQPETPLKAVTMNVDHVGPSSPTSNKPSNVLKRKSMGTGHDHQDAESAVQIKTKKQKFDSHGEEGAPGKKSKAKGSGQGTDAQEETVRCHQCTRQVAHDAAIHCSSLRPSGQQCVLKYCKACMRNRYQTEIEDLKAQGSTGITDDARKTHATQVPYVYRHVNALGAAAPATAGHVGKHRVFLRRAAKAEQTAATDDIDGAARRPAIIPKPKPLSPAKQVNATPSAGSNLRGKPKPHVLVPPSPLSRRKSDQTNAVVQKPTRRAARPKHDMVTKVTPRPTWTRMPTPMTHEDALQRLNIREFLLRFSHLADIARGHLEELEELGCKRFGSDDLDNDGPTASGAKLVAWISEPALKAILIGLLTLLSKDPDMEGDASALVKAVHSIKSSGVNLNKMWAALSSLRDDSSVLLPDPLPLATSGLRHSTRNAGQGPLRASTAVFATAQLVPIVDALVTRVVHTKAVREDFERAVAQEKELARAARELAANENARWKSASDADKGASRAAKRVARLAHQEALLTIEHALKIASAECMPRFAPLGRDTEGRVYYALTPGVVEREAAVDILEDGKGETNFGKRRGVADEAQRKRMRHWSWLLAVWGRRPEGAEVSQVARGEDVDEEEVEDPDAEGWWGFWQPEEVAKLSAWLGDQYGVNPGAKRLSKEPDDVAVIDVEGVQPRPQPSQRQGRAPSAGEATMPSRPGVRSFTSLNRESEDEEGSTAGSSDDEGENQNGQMRLNARGEPVPRKQDLKTLVKSIKEYADLLEWRIKRASKEAEGSKVDGQAAKGKGVQKDDAIPTQTFYGS</sequence>
<feature type="region of interest" description="Disordered" evidence="1">
    <location>
        <begin position="19"/>
        <end position="116"/>
    </location>
</feature>
<organism evidence="2 3">
    <name type="scientific">Trametes cubensis</name>
    <dbReference type="NCBI Taxonomy" id="1111947"/>
    <lineage>
        <taxon>Eukaryota</taxon>
        <taxon>Fungi</taxon>
        <taxon>Dikarya</taxon>
        <taxon>Basidiomycota</taxon>
        <taxon>Agaricomycotina</taxon>
        <taxon>Agaricomycetes</taxon>
        <taxon>Polyporales</taxon>
        <taxon>Polyporaceae</taxon>
        <taxon>Trametes</taxon>
    </lineage>
</organism>
<name>A0AAD7TL85_9APHY</name>
<feature type="region of interest" description="Disordered" evidence="1">
    <location>
        <begin position="704"/>
        <end position="781"/>
    </location>
</feature>
<proteinExistence type="predicted"/>
<reference evidence="2" key="1">
    <citation type="submission" date="2022-11" db="EMBL/GenBank/DDBJ databases">
        <title>Genome Sequence of Cubamyces cubensis.</title>
        <authorList>
            <person name="Buettner E."/>
        </authorList>
    </citation>
    <scope>NUCLEOTIDE SEQUENCE</scope>
    <source>
        <strain evidence="2">MPL-01</strain>
    </source>
</reference>
<evidence type="ECO:0000313" key="2">
    <source>
        <dbReference type="EMBL" id="KAJ8462452.1"/>
    </source>
</evidence>
<gene>
    <name evidence="2" type="ORF">ONZ51_g10897</name>
</gene>